<dbReference type="EMBL" id="JAUEPT010000069">
    <property type="protein sequence ID" value="KAK0434725.1"/>
    <property type="molecule type" value="Genomic_DNA"/>
</dbReference>
<accession>A0AA39J242</accession>
<proteinExistence type="predicted"/>
<dbReference type="Proteomes" id="UP001175226">
    <property type="component" value="Unassembled WGS sequence"/>
</dbReference>
<reference evidence="1" key="1">
    <citation type="submission" date="2023-06" db="EMBL/GenBank/DDBJ databases">
        <authorList>
            <consortium name="Lawrence Berkeley National Laboratory"/>
            <person name="Ahrendt S."/>
            <person name="Sahu N."/>
            <person name="Indic B."/>
            <person name="Wong-Bajracharya J."/>
            <person name="Merenyi Z."/>
            <person name="Ke H.-M."/>
            <person name="Monk M."/>
            <person name="Kocsube S."/>
            <person name="Drula E."/>
            <person name="Lipzen A."/>
            <person name="Balint B."/>
            <person name="Henrissat B."/>
            <person name="Andreopoulos B."/>
            <person name="Martin F.M."/>
            <person name="Harder C.B."/>
            <person name="Rigling D."/>
            <person name="Ford K.L."/>
            <person name="Foster G.D."/>
            <person name="Pangilinan J."/>
            <person name="Papanicolaou A."/>
            <person name="Barry K."/>
            <person name="LaButti K."/>
            <person name="Viragh M."/>
            <person name="Koriabine M."/>
            <person name="Yan M."/>
            <person name="Riley R."/>
            <person name="Champramary S."/>
            <person name="Plett K.L."/>
            <person name="Tsai I.J."/>
            <person name="Slot J."/>
            <person name="Sipos G."/>
            <person name="Plett J."/>
            <person name="Nagy L.G."/>
            <person name="Grigoriev I.V."/>
        </authorList>
    </citation>
    <scope>NUCLEOTIDE SEQUENCE</scope>
    <source>
        <strain evidence="1">FPL87.14</strain>
    </source>
</reference>
<evidence type="ECO:0000313" key="1">
    <source>
        <dbReference type="EMBL" id="KAK0434725.1"/>
    </source>
</evidence>
<protein>
    <submittedName>
        <fullName evidence="1">Uncharacterized protein</fullName>
    </submittedName>
</protein>
<evidence type="ECO:0000313" key="2">
    <source>
        <dbReference type="Proteomes" id="UP001175226"/>
    </source>
</evidence>
<sequence length="205" mass="24367">MSRQLSHSTETHPHAESDVVADSLADAYVFFDFDSLFEDHVQNFTHFGSLLFHPYTDLYNLDVAIIGVLPFPRLYEYAIRLDYSPEQRLWLADQTSRFEDAVLNNKVLLFFEQLWEEWFCQWPVHTNAVLTEREHQLQRADMEQRKIEIFTLYIMGLRNKWVDNVPPQEWSLARVFAKLDELEEIITEHFFEVEHLFTSIGPPEV</sequence>
<comment type="caution">
    <text evidence="1">The sequence shown here is derived from an EMBL/GenBank/DDBJ whole genome shotgun (WGS) entry which is preliminary data.</text>
</comment>
<organism evidence="1 2">
    <name type="scientific">Armillaria borealis</name>
    <dbReference type="NCBI Taxonomy" id="47425"/>
    <lineage>
        <taxon>Eukaryota</taxon>
        <taxon>Fungi</taxon>
        <taxon>Dikarya</taxon>
        <taxon>Basidiomycota</taxon>
        <taxon>Agaricomycotina</taxon>
        <taxon>Agaricomycetes</taxon>
        <taxon>Agaricomycetidae</taxon>
        <taxon>Agaricales</taxon>
        <taxon>Marasmiineae</taxon>
        <taxon>Physalacriaceae</taxon>
        <taxon>Armillaria</taxon>
    </lineage>
</organism>
<keyword evidence="2" id="KW-1185">Reference proteome</keyword>
<gene>
    <name evidence="1" type="ORF">EV421DRAFT_1909199</name>
</gene>
<name>A0AA39J242_9AGAR</name>
<dbReference type="AlphaFoldDB" id="A0AA39J242"/>